<geneLocation type="plasmid" evidence="1">
    <name>p576</name>
</geneLocation>
<reference evidence="1" key="1">
    <citation type="submission" date="2018-10" db="EMBL/GenBank/DDBJ databases">
        <authorList>
            <person name="Singh K. P."/>
            <person name="Ramachandran G."/>
            <person name="Val-Calvo J."/>
            <person name="Meijer J.J. W."/>
            <person name="Miguel-Arribas A."/>
            <person name="Gago Cordoba C."/>
        </authorList>
    </citation>
    <scope>NUCLEOTIDE SEQUENCE</scope>
    <source>
        <strain evidence="1">1</strain>
        <plasmid evidence="1">p576</plasmid>
    </source>
</reference>
<protein>
    <submittedName>
        <fullName evidence="1">Uncharacterized protein</fullName>
    </submittedName>
</protein>
<organism evidence="1">
    <name type="scientific">Bacillus pumilus</name>
    <name type="common">Bacillus mesentericus</name>
    <dbReference type="NCBI Taxonomy" id="1408"/>
    <lineage>
        <taxon>Bacteria</taxon>
        <taxon>Bacillati</taxon>
        <taxon>Bacillota</taxon>
        <taxon>Bacilli</taxon>
        <taxon>Bacillales</taxon>
        <taxon>Bacillaceae</taxon>
        <taxon>Bacillus</taxon>
    </lineage>
</organism>
<evidence type="ECO:0000313" key="1">
    <source>
        <dbReference type="EMBL" id="VCT93346.1"/>
    </source>
</evidence>
<keyword evidence="1" id="KW-0614">Plasmid</keyword>
<dbReference type="EMBL" id="LR026976">
    <property type="protein sequence ID" value="VCT93346.1"/>
    <property type="molecule type" value="Genomic_DNA"/>
</dbReference>
<dbReference type="AlphaFoldDB" id="A0A9Q9PCH3"/>
<name>A0A9Q9PCH3_BACPU</name>
<proteinExistence type="predicted"/>
<dbReference type="RefSeq" id="WP_017359459.1">
    <property type="nucleotide sequence ID" value="NZ_RWKR01000045.1"/>
</dbReference>
<sequence>MNRKDAVVTVNATAKQYHEITNKRKLRLPIGKALFEKGAKVDVYCPQGGSFQQLVVKKFIVLKNHVLVEFCK</sequence>
<gene>
    <name evidence="1" type="primary">p58</name>
    <name evidence="1" type="ORF">SBRMV_058</name>
</gene>
<accession>A0A9Q9PCH3</accession>